<evidence type="ECO:0000256" key="5">
    <source>
        <dbReference type="ARBA" id="ARBA00035144"/>
    </source>
</evidence>
<evidence type="ECO:0000256" key="7">
    <source>
        <dbReference type="SAM" id="MobiDB-lite"/>
    </source>
</evidence>
<dbReference type="InterPro" id="IPR001210">
    <property type="entry name" value="Ribosomal_eS17"/>
</dbReference>
<proteinExistence type="inferred from homology"/>
<sequence length="457" mass="52231">MYRAYQPLLPTANRYLQEKWDKASYKKHRRKVELAVPVVNTKNPPAPFHLQVNLKKIQLEKERQALLDRENFLHSAKLWGIKQSQGRVDNWNFYSMRSLNWEKRHQDLARIYWENQQLVKRLEGRKSEHAQDCWQENWHKEQLIRHSIARYPRGWGSCQAKKVRRKQWTESNDSPTSTTGKNPSVSPEGTLVACNTKNRNTLDKSIWGSGNESPHEGVVTSPISSTTLVRKKDAVDLSSHLAQRSSKRGSVSVKVAHGVSSSKDAHGSSIRAELPEKDSLKSPGAEVVIATTKPHGSLNLRKNLRLPENSLSPASQDPEIRLEGRVRTKTVKKAARVIIEKYYTRLGNDFHTNKRVCEEIAIIPSKKLRNKIAGYVTHLMKRIQRGPVRGISIKLQEEERERRDNYVPEVSALDQEIIEVDPDTKEMLKLLDFGSLSNLQVTQPTVGMNFKTPRGAI</sequence>
<keyword evidence="3" id="KW-0689">Ribosomal protein</keyword>
<dbReference type="InterPro" id="IPR018273">
    <property type="entry name" value="Ribosomal_eS17_CS"/>
</dbReference>
<dbReference type="EMBL" id="JAIPUX010003439">
    <property type="protein sequence ID" value="KAH0619939.1"/>
    <property type="molecule type" value="Genomic_DNA"/>
</dbReference>
<accession>A0ABQ7SRL5</accession>
<evidence type="ECO:0000256" key="2">
    <source>
        <dbReference type="ARBA" id="ARBA00010444"/>
    </source>
</evidence>
<comment type="similarity">
    <text evidence="1">Belongs to the CFAP97 family.</text>
</comment>
<dbReference type="InterPro" id="IPR036401">
    <property type="entry name" value="Ribosomal_eS17_sf"/>
</dbReference>
<name>A0ABQ7SRL5_PHRPL</name>
<dbReference type="PANTHER" id="PTHR10732:SF0">
    <property type="entry name" value="40S RIBOSOMAL PROTEIN S17"/>
    <property type="match status" value="1"/>
</dbReference>
<evidence type="ECO:0000256" key="3">
    <source>
        <dbReference type="ARBA" id="ARBA00022980"/>
    </source>
</evidence>
<dbReference type="SUPFAM" id="SSF116820">
    <property type="entry name" value="Rps17e-like"/>
    <property type="match status" value="1"/>
</dbReference>
<comment type="caution">
    <text evidence="8">The sequence shown here is derived from an EMBL/GenBank/DDBJ whole genome shotgun (WGS) entry which is preliminary data.</text>
</comment>
<dbReference type="Proteomes" id="UP000826234">
    <property type="component" value="Unassembled WGS sequence"/>
</dbReference>
<evidence type="ECO:0000256" key="4">
    <source>
        <dbReference type="ARBA" id="ARBA00023274"/>
    </source>
</evidence>
<dbReference type="InterPro" id="IPR029488">
    <property type="entry name" value="Hmw/CFAP97"/>
</dbReference>
<keyword evidence="9" id="KW-1185">Reference proteome</keyword>
<dbReference type="PROSITE" id="PS00712">
    <property type="entry name" value="RIBOSOMAL_S17E"/>
    <property type="match status" value="1"/>
</dbReference>
<feature type="region of interest" description="Disordered" evidence="7">
    <location>
        <begin position="203"/>
        <end position="283"/>
    </location>
</feature>
<protein>
    <recommendedName>
        <fullName evidence="5">Small ribosomal subunit protein eS17</fullName>
    </recommendedName>
    <alternativeName>
        <fullName evidence="6">40S ribosomal protein S17</fullName>
    </alternativeName>
</protein>
<keyword evidence="4" id="KW-0687">Ribonucleoprotein</keyword>
<feature type="region of interest" description="Disordered" evidence="7">
    <location>
        <begin position="162"/>
        <end position="191"/>
    </location>
</feature>
<dbReference type="Gene3D" id="1.10.60.20">
    <property type="entry name" value="Ribosomal protein S17e-like"/>
    <property type="match status" value="1"/>
</dbReference>
<dbReference type="HAMAP" id="MF_00511">
    <property type="entry name" value="Ribosomal_eS17"/>
    <property type="match status" value="1"/>
</dbReference>
<reference evidence="8 9" key="1">
    <citation type="journal article" date="2022" name="Gigascience">
        <title>A chromosome-level genome assembly and annotation of the desert horned lizard, Phrynosoma platyrhinos, provides insight into chromosomal rearrangements among reptiles.</title>
        <authorList>
            <person name="Koochekian N."/>
            <person name="Ascanio A."/>
            <person name="Farleigh K."/>
            <person name="Card D.C."/>
            <person name="Schield D.R."/>
            <person name="Castoe T.A."/>
            <person name="Jezkova T."/>
        </authorList>
    </citation>
    <scope>NUCLEOTIDE SEQUENCE [LARGE SCALE GENOMIC DNA]</scope>
    <source>
        <strain evidence="8">NK-2021</strain>
    </source>
</reference>
<evidence type="ECO:0000256" key="6">
    <source>
        <dbReference type="ARBA" id="ARBA00035467"/>
    </source>
</evidence>
<dbReference type="Pfam" id="PF13879">
    <property type="entry name" value="Hmw_CFAP97"/>
    <property type="match status" value="1"/>
</dbReference>
<evidence type="ECO:0000256" key="1">
    <source>
        <dbReference type="ARBA" id="ARBA00008315"/>
    </source>
</evidence>
<evidence type="ECO:0000313" key="9">
    <source>
        <dbReference type="Proteomes" id="UP000826234"/>
    </source>
</evidence>
<evidence type="ECO:0000313" key="8">
    <source>
        <dbReference type="EMBL" id="KAH0619939.1"/>
    </source>
</evidence>
<gene>
    <name evidence="8" type="ORF">JD844_014383</name>
</gene>
<dbReference type="Pfam" id="PF00833">
    <property type="entry name" value="Ribosomal_S17e"/>
    <property type="match status" value="1"/>
</dbReference>
<feature type="compositionally biased region" description="Polar residues" evidence="7">
    <location>
        <begin position="169"/>
        <end position="191"/>
    </location>
</feature>
<comment type="similarity">
    <text evidence="2">Belongs to the eukaryotic ribosomal protein eS17 family.</text>
</comment>
<dbReference type="PANTHER" id="PTHR10732">
    <property type="entry name" value="40S RIBOSOMAL PROTEIN S17"/>
    <property type="match status" value="1"/>
</dbReference>
<organism evidence="8 9">
    <name type="scientific">Phrynosoma platyrhinos</name>
    <name type="common">Desert horned lizard</name>
    <dbReference type="NCBI Taxonomy" id="52577"/>
    <lineage>
        <taxon>Eukaryota</taxon>
        <taxon>Metazoa</taxon>
        <taxon>Chordata</taxon>
        <taxon>Craniata</taxon>
        <taxon>Vertebrata</taxon>
        <taxon>Euteleostomi</taxon>
        <taxon>Lepidosauria</taxon>
        <taxon>Squamata</taxon>
        <taxon>Bifurcata</taxon>
        <taxon>Unidentata</taxon>
        <taxon>Episquamata</taxon>
        <taxon>Toxicofera</taxon>
        <taxon>Iguania</taxon>
        <taxon>Phrynosomatidae</taxon>
        <taxon>Phrynosomatinae</taxon>
        <taxon>Phrynosoma</taxon>
    </lineage>
</organism>